<keyword evidence="6" id="KW-1185">Reference proteome</keyword>
<dbReference type="Proteomes" id="UP000037460">
    <property type="component" value="Unassembled WGS sequence"/>
</dbReference>
<dbReference type="OrthoDB" id="528399at2759"/>
<dbReference type="SUPFAM" id="SSF74853">
    <property type="entry name" value="Lamin A/C globular tail domain"/>
    <property type="match status" value="2"/>
</dbReference>
<keyword evidence="3" id="KW-0472">Membrane</keyword>
<reference evidence="6" key="1">
    <citation type="journal article" date="2015" name="PLoS Genet.">
        <title>Genome Sequence and Transcriptome Analyses of Chrysochromulina tobin: Metabolic Tools for Enhanced Algal Fitness in the Prominent Order Prymnesiales (Haptophyceae).</title>
        <authorList>
            <person name="Hovde B.T."/>
            <person name="Deodato C.R."/>
            <person name="Hunsperger H.M."/>
            <person name="Ryken S.A."/>
            <person name="Yost W."/>
            <person name="Jha R.K."/>
            <person name="Patterson J."/>
            <person name="Monnat R.J. Jr."/>
            <person name="Barlow S.B."/>
            <person name="Starkenburg S.R."/>
            <person name="Cattolico R.A."/>
        </authorList>
    </citation>
    <scope>NUCLEOTIDE SEQUENCE</scope>
    <source>
        <strain evidence="6">CCMP291</strain>
    </source>
</reference>
<comment type="caution">
    <text evidence="5">The sequence shown here is derived from an EMBL/GenBank/DDBJ whole genome shotgun (WGS) entry which is preliminary data.</text>
</comment>
<dbReference type="GO" id="GO:0005886">
    <property type="term" value="C:plasma membrane"/>
    <property type="evidence" value="ECO:0007669"/>
    <property type="project" value="UniProtKB-SubCell"/>
</dbReference>
<protein>
    <submittedName>
        <fullName evidence="5">SdiA-regulated motif containing protein</fullName>
    </submittedName>
</protein>
<gene>
    <name evidence="5" type="ORF">Ctob_012907</name>
</gene>
<dbReference type="Pfam" id="PF06977">
    <property type="entry name" value="SdiA-regulated"/>
    <property type="match status" value="1"/>
</dbReference>
<sequence length="479" mass="50931">MPCIAGAVVINELDAHGVPEDWVELKNIGAVTCTLQGWQLFDHAGMGQTAGTHVVSFGADAVVQPGSFYVGYKNHARGDFGFGFGIGDLETVYLRAPDGTLNSMKDLNTRHPTGLCFGHVVDTDPGASSGSAERGTPGAENTCSSPPSTPPSPPSTPLPPHLSLNAFRLQRNWTFADVADNLSGGTVVAGPGNALTIFTVINDPPQMRAFALSATAAPTLTRIIDLEGWEDTEGMTALVPPSGSFTGNLTLAVTEERRLDIVLMELPPLPAASAQPLHQTNNRSDNRVILPFGPPRGPPTQSPNKGAEGVAYDPFEHVLYIVIEKLPMRVLKLDIASGDVTVPFDAQAVLGGLVTDLAGICFEPRHRHLILLSQESSALVQMTTSGRVLAPPVPVAGTQPEGVALSPDGNTLYVISEPNELFEYRAARIAGAIVINELDAHGVPQDWVELKNIAAVTCTLQGWQLFDQLGRIFLPARLW</sequence>
<accession>A0A0M0JP73</accession>
<dbReference type="InterPro" id="IPR036415">
    <property type="entry name" value="Lamin_tail_dom_sf"/>
</dbReference>
<evidence type="ECO:0000256" key="1">
    <source>
        <dbReference type="ARBA" id="ARBA00004236"/>
    </source>
</evidence>
<dbReference type="AlphaFoldDB" id="A0A0M0JP73"/>
<dbReference type="InterPro" id="IPR009722">
    <property type="entry name" value="YjiK/CarP"/>
</dbReference>
<evidence type="ECO:0000313" key="6">
    <source>
        <dbReference type="Proteomes" id="UP000037460"/>
    </source>
</evidence>
<dbReference type="SUPFAM" id="SSF50956">
    <property type="entry name" value="Thermostable phytase (3-phytase)"/>
    <property type="match status" value="1"/>
</dbReference>
<keyword evidence="2" id="KW-1003">Cell membrane</keyword>
<evidence type="ECO:0000313" key="5">
    <source>
        <dbReference type="EMBL" id="KOO28033.1"/>
    </source>
</evidence>
<dbReference type="Gene3D" id="2.60.40.1260">
    <property type="entry name" value="Lamin Tail domain"/>
    <property type="match status" value="1"/>
</dbReference>
<feature type="compositionally biased region" description="Pro residues" evidence="4">
    <location>
        <begin position="147"/>
        <end position="160"/>
    </location>
</feature>
<name>A0A0M0JP73_9EUKA</name>
<evidence type="ECO:0000256" key="2">
    <source>
        <dbReference type="ARBA" id="ARBA00022475"/>
    </source>
</evidence>
<comment type="subcellular location">
    <subcellularLocation>
        <location evidence="1">Cell membrane</location>
    </subcellularLocation>
</comment>
<dbReference type="EMBL" id="JWZX01002631">
    <property type="protein sequence ID" value="KOO28033.1"/>
    <property type="molecule type" value="Genomic_DNA"/>
</dbReference>
<feature type="region of interest" description="Disordered" evidence="4">
    <location>
        <begin position="119"/>
        <end position="162"/>
    </location>
</feature>
<dbReference type="InterPro" id="IPR015943">
    <property type="entry name" value="WD40/YVTN_repeat-like_dom_sf"/>
</dbReference>
<dbReference type="Gene3D" id="2.130.10.10">
    <property type="entry name" value="YVTN repeat-like/Quinoprotein amine dehydrogenase"/>
    <property type="match status" value="1"/>
</dbReference>
<evidence type="ECO:0000256" key="4">
    <source>
        <dbReference type="SAM" id="MobiDB-lite"/>
    </source>
</evidence>
<proteinExistence type="predicted"/>
<evidence type="ECO:0000256" key="3">
    <source>
        <dbReference type="ARBA" id="ARBA00023136"/>
    </source>
</evidence>
<organism evidence="5 6">
    <name type="scientific">Chrysochromulina tobinii</name>
    <dbReference type="NCBI Taxonomy" id="1460289"/>
    <lineage>
        <taxon>Eukaryota</taxon>
        <taxon>Haptista</taxon>
        <taxon>Haptophyta</taxon>
        <taxon>Prymnesiophyceae</taxon>
        <taxon>Prymnesiales</taxon>
        <taxon>Chrysochromulinaceae</taxon>
        <taxon>Chrysochromulina</taxon>
    </lineage>
</organism>